<dbReference type="KEGG" id="shi:Shel_24510"/>
<evidence type="ECO:0000313" key="2">
    <source>
        <dbReference type="EMBL" id="ACV23459.1"/>
    </source>
</evidence>
<dbReference type="RefSeq" id="WP_012799557.1">
    <property type="nucleotide sequence ID" value="NC_013165.1"/>
</dbReference>
<feature type="transmembrane region" description="Helical" evidence="1">
    <location>
        <begin position="137"/>
        <end position="155"/>
    </location>
</feature>
<feature type="transmembrane region" description="Helical" evidence="1">
    <location>
        <begin position="95"/>
        <end position="116"/>
    </location>
</feature>
<keyword evidence="1" id="KW-0812">Transmembrane</keyword>
<feature type="transmembrane region" description="Helical" evidence="1">
    <location>
        <begin position="195"/>
        <end position="218"/>
    </location>
</feature>
<protein>
    <submittedName>
        <fullName evidence="2">Uncharacterized protein</fullName>
    </submittedName>
</protein>
<dbReference type="EMBL" id="CP001684">
    <property type="protein sequence ID" value="ACV23459.1"/>
    <property type="molecule type" value="Genomic_DNA"/>
</dbReference>
<dbReference type="AlphaFoldDB" id="C7N218"/>
<reference evidence="2 3" key="1">
    <citation type="journal article" date="2009" name="Stand. Genomic Sci.">
        <title>Complete genome sequence of Slackia heliotrinireducens type strain (RHS 1).</title>
        <authorList>
            <person name="Pukall R."/>
            <person name="Lapidus A."/>
            <person name="Nolan M."/>
            <person name="Copeland A."/>
            <person name="Glavina Del Rio T."/>
            <person name="Lucas S."/>
            <person name="Chen F."/>
            <person name="Tice H."/>
            <person name="Cheng J.F."/>
            <person name="Chertkov O."/>
            <person name="Bruce D."/>
            <person name="Goodwin L."/>
            <person name="Kuske C."/>
            <person name="Brettin T."/>
            <person name="Detter J.C."/>
            <person name="Han C."/>
            <person name="Pitluck S."/>
            <person name="Pati A."/>
            <person name="Mavrommatis K."/>
            <person name="Ivanova N."/>
            <person name="Ovchinnikova G."/>
            <person name="Chen A."/>
            <person name="Palaniappan K."/>
            <person name="Schneider S."/>
            <person name="Rohde M."/>
            <person name="Chain P."/>
            <person name="D'haeseleer P."/>
            <person name="Goker M."/>
            <person name="Bristow J."/>
            <person name="Eisen J.A."/>
            <person name="Markowitz V."/>
            <person name="Kyrpides N.C."/>
            <person name="Klenk H.P."/>
            <person name="Hugenholtz P."/>
        </authorList>
    </citation>
    <scope>NUCLEOTIDE SEQUENCE [LARGE SCALE GENOMIC DNA]</scope>
    <source>
        <strain evidence="3">ATCC 29202 / DSM 20476 / NCTC 11029 / RHS 1</strain>
    </source>
</reference>
<feature type="transmembrane region" description="Helical" evidence="1">
    <location>
        <begin position="167"/>
        <end position="183"/>
    </location>
</feature>
<accession>C7N218</accession>
<keyword evidence="1" id="KW-0472">Membrane</keyword>
<dbReference type="HOGENOM" id="CLU_092028_0_0_11"/>
<proteinExistence type="predicted"/>
<keyword evidence="3" id="KW-1185">Reference proteome</keyword>
<sequence>MGYFIAMLVAGYPTGDCLPENFIQHLTPGAPDFAFTLTAVILAVVFGLLVYIIPIILTETEHIQPYPLWLHCFYWAADFMGIWVFLHAFLTNDHFYMFGLLAVGEAIWVAMETYCLQRAMTYERDLNWNPDWGFRKRLTNIILLIVAFFVALNLLRVELHDPTMWKFWIFTQVLITIVPGLELEKRGYRLGNARILNIVFICVALVSFNPWCNMWMAIAPDYFSLDVNPWYYIMGVVCLLFSIRGALMYEKLPAKPATVQATGKKPLLK</sequence>
<dbReference type="eggNOG" id="ENOG5033QAQ">
    <property type="taxonomic scope" value="Bacteria"/>
</dbReference>
<feature type="transmembrane region" description="Helical" evidence="1">
    <location>
        <begin position="230"/>
        <end position="247"/>
    </location>
</feature>
<name>C7N218_SLAHD</name>
<dbReference type="Proteomes" id="UP000002026">
    <property type="component" value="Chromosome"/>
</dbReference>
<dbReference type="STRING" id="471855.Shel_24510"/>
<evidence type="ECO:0000313" key="3">
    <source>
        <dbReference type="Proteomes" id="UP000002026"/>
    </source>
</evidence>
<organism evidence="2 3">
    <name type="scientific">Slackia heliotrinireducens (strain ATCC 29202 / DSM 20476 / NCTC 11029 / RHS 1)</name>
    <name type="common">Peptococcus heliotrinreducens</name>
    <dbReference type="NCBI Taxonomy" id="471855"/>
    <lineage>
        <taxon>Bacteria</taxon>
        <taxon>Bacillati</taxon>
        <taxon>Actinomycetota</taxon>
        <taxon>Coriobacteriia</taxon>
        <taxon>Eggerthellales</taxon>
        <taxon>Eggerthellaceae</taxon>
        <taxon>Slackia</taxon>
    </lineage>
</organism>
<feature type="transmembrane region" description="Helical" evidence="1">
    <location>
        <begin position="68"/>
        <end position="89"/>
    </location>
</feature>
<gene>
    <name evidence="2" type="ordered locus">Shel_24510</name>
</gene>
<keyword evidence="1" id="KW-1133">Transmembrane helix</keyword>
<feature type="transmembrane region" description="Helical" evidence="1">
    <location>
        <begin position="33"/>
        <end position="56"/>
    </location>
</feature>
<evidence type="ECO:0000256" key="1">
    <source>
        <dbReference type="SAM" id="Phobius"/>
    </source>
</evidence>